<dbReference type="SUPFAM" id="SSF47413">
    <property type="entry name" value="lambda repressor-like DNA-binding domains"/>
    <property type="match status" value="1"/>
</dbReference>
<dbReference type="InterPro" id="IPR001387">
    <property type="entry name" value="Cro/C1-type_HTH"/>
</dbReference>
<name>A0A9X4NIV9_9LACT</name>
<accession>A0A9X4NIV9</accession>
<organism evidence="2 3">
    <name type="scientific">Lactococcus lactis</name>
    <dbReference type="NCBI Taxonomy" id="1358"/>
    <lineage>
        <taxon>Bacteria</taxon>
        <taxon>Bacillati</taxon>
        <taxon>Bacillota</taxon>
        <taxon>Bacilli</taxon>
        <taxon>Lactobacillales</taxon>
        <taxon>Streptococcaceae</taxon>
        <taxon>Lactococcus</taxon>
    </lineage>
</organism>
<dbReference type="RefSeq" id="WP_104143838.1">
    <property type="nucleotide sequence ID" value="NZ_JAOWLP010000014.1"/>
</dbReference>
<comment type="caution">
    <text evidence="2">The sequence shown here is derived from an EMBL/GenBank/DDBJ whole genome shotgun (WGS) entry which is preliminary data.</text>
</comment>
<dbReference type="PROSITE" id="PS50943">
    <property type="entry name" value="HTH_CROC1"/>
    <property type="match status" value="1"/>
</dbReference>
<dbReference type="Proteomes" id="UP001152656">
    <property type="component" value="Unassembled WGS sequence"/>
</dbReference>
<dbReference type="GO" id="GO:0003677">
    <property type="term" value="F:DNA binding"/>
    <property type="evidence" value="ECO:0007669"/>
    <property type="project" value="InterPro"/>
</dbReference>
<dbReference type="Pfam" id="PF12844">
    <property type="entry name" value="HTH_19"/>
    <property type="match status" value="1"/>
</dbReference>
<reference evidence="2" key="2">
    <citation type="journal article" date="2023" name="Food Microbiol.">
        <title>Evaluation of the fermentation potential of lactic acid bacteria isolated from herbs, fruits and vegetables as starter cultures in nut-based milk alternatives.</title>
        <authorList>
            <person name="Huang W."/>
            <person name="Dong A."/>
            <person name="Pham H.T."/>
            <person name="Zhou C."/>
            <person name="Huo Z."/>
            <person name="Watjen A.P."/>
            <person name="Prakash S."/>
            <person name="Bang-Berthelsen C.H."/>
            <person name="Turner M.S."/>
        </authorList>
    </citation>
    <scope>NUCLEOTIDE SEQUENCE</scope>
    <source>
        <strain evidence="2">581</strain>
    </source>
</reference>
<evidence type="ECO:0000313" key="3">
    <source>
        <dbReference type="Proteomes" id="UP001152656"/>
    </source>
</evidence>
<reference evidence="2" key="1">
    <citation type="submission" date="2022-10" db="EMBL/GenBank/DDBJ databases">
        <authorList>
            <person name="Turner M.S."/>
            <person name="Huang W."/>
        </authorList>
    </citation>
    <scope>NUCLEOTIDE SEQUENCE</scope>
    <source>
        <strain evidence="2">581</strain>
    </source>
</reference>
<evidence type="ECO:0000313" key="2">
    <source>
        <dbReference type="EMBL" id="MDG4982291.1"/>
    </source>
</evidence>
<protein>
    <submittedName>
        <fullName evidence="2">Helix-turn-helix domain-containing protein</fullName>
    </submittedName>
</protein>
<dbReference type="InterPro" id="IPR010982">
    <property type="entry name" value="Lambda_DNA-bd_dom_sf"/>
</dbReference>
<dbReference type="EMBL" id="JAOWLP010000014">
    <property type="protein sequence ID" value="MDG4982291.1"/>
    <property type="molecule type" value="Genomic_DNA"/>
</dbReference>
<gene>
    <name evidence="2" type="ORF">OGZ39_11620</name>
</gene>
<dbReference type="AlphaFoldDB" id="A0A9X4NIV9"/>
<dbReference type="SMART" id="SM00530">
    <property type="entry name" value="HTH_XRE"/>
    <property type="match status" value="1"/>
</dbReference>
<dbReference type="Gene3D" id="1.10.260.40">
    <property type="entry name" value="lambda repressor-like DNA-binding domains"/>
    <property type="match status" value="1"/>
</dbReference>
<sequence>MFYKKLQELAKKKGKSFAEIEKDLGLSKNSMYNYKTKKPTADRLNDIAEYFDVSVDYLLGRQDEPKHKEDLSEEESELIGAFRMEREDMTPDEQVKFNEAVKDLMKYAKERLNDDSIWKK</sequence>
<proteinExistence type="predicted"/>
<evidence type="ECO:0000259" key="1">
    <source>
        <dbReference type="PROSITE" id="PS50943"/>
    </source>
</evidence>
<dbReference type="CDD" id="cd00093">
    <property type="entry name" value="HTH_XRE"/>
    <property type="match status" value="1"/>
</dbReference>
<feature type="domain" description="HTH cro/C1-type" evidence="1">
    <location>
        <begin position="6"/>
        <end position="58"/>
    </location>
</feature>